<dbReference type="InterPro" id="IPR052558">
    <property type="entry name" value="Siderophore_Hydrolase_D"/>
</dbReference>
<dbReference type="InterPro" id="IPR000801">
    <property type="entry name" value="Esterase-like"/>
</dbReference>
<organism evidence="3 4">
    <name type="scientific">Thioclava marina</name>
    <dbReference type="NCBI Taxonomy" id="1915077"/>
    <lineage>
        <taxon>Bacteria</taxon>
        <taxon>Pseudomonadati</taxon>
        <taxon>Pseudomonadota</taxon>
        <taxon>Alphaproteobacteria</taxon>
        <taxon>Rhodobacterales</taxon>
        <taxon>Paracoccaceae</taxon>
        <taxon>Thioclava</taxon>
    </lineage>
</organism>
<dbReference type="Proteomes" id="UP000242224">
    <property type="component" value="Unassembled WGS sequence"/>
</dbReference>
<name>A0ABX3ML19_9RHOB</name>
<evidence type="ECO:0000313" key="3">
    <source>
        <dbReference type="EMBL" id="OOY12261.1"/>
    </source>
</evidence>
<gene>
    <name evidence="3" type="ORF">BMG00_12945</name>
</gene>
<dbReference type="InterPro" id="IPR029058">
    <property type="entry name" value="AB_hydrolase_fold"/>
</dbReference>
<keyword evidence="2" id="KW-0378">Hydrolase</keyword>
<keyword evidence="4" id="KW-1185">Reference proteome</keyword>
<evidence type="ECO:0000256" key="1">
    <source>
        <dbReference type="ARBA" id="ARBA00005622"/>
    </source>
</evidence>
<comment type="similarity">
    <text evidence="1">Belongs to the esterase D family.</text>
</comment>
<comment type="caution">
    <text evidence="3">The sequence shown here is derived from an EMBL/GenBank/DDBJ whole genome shotgun (WGS) entry which is preliminary data.</text>
</comment>
<dbReference type="SUPFAM" id="SSF53474">
    <property type="entry name" value="alpha/beta-Hydrolases"/>
    <property type="match status" value="1"/>
</dbReference>
<dbReference type="PANTHER" id="PTHR40841">
    <property type="entry name" value="SIDEROPHORE TRIACETYLFUSARININE C ESTERASE"/>
    <property type="match status" value="1"/>
</dbReference>
<sequence length="269" mass="28239">MIGGEAYAQQAPDPGASLGAPVTLARSASFDIDAPGGAMRVLVSWPETPPPAEGYGVIYAMDASWSFGTLRDVMARHDVVAPAGVVPSVIVAIGWPTPDLVDMVRRGRDLVGKDATGPGFASTLALLTDTVLPRVEAALPVDPRRRMVLGHSYGGAFALRAGFVRSDLFSHVAAGSPSIWTDPDWFLDPQRAVPGQKILIALGALEYADAAGAAGTSPERVARLRKRDMAGRAERVAKMLDAQLVVFDGAGHGSSLLPFLDRAAKFLGE</sequence>
<proteinExistence type="inferred from homology"/>
<protein>
    <submittedName>
        <fullName evidence="3">Esterase</fullName>
    </submittedName>
</protein>
<reference evidence="3 4" key="1">
    <citation type="submission" date="2016-11" db="EMBL/GenBank/DDBJ databases">
        <title>A multilocus sequence analysis scheme for characterization of bacteria in the genus Thioclava.</title>
        <authorList>
            <person name="Liu Y."/>
            <person name="Shao Z."/>
        </authorList>
    </citation>
    <scope>NUCLEOTIDE SEQUENCE [LARGE SCALE GENOMIC DNA]</scope>
    <source>
        <strain evidence="3 4">11.10-0-13</strain>
    </source>
</reference>
<accession>A0ABX3ML19</accession>
<dbReference type="Gene3D" id="3.40.50.1820">
    <property type="entry name" value="alpha/beta hydrolase"/>
    <property type="match status" value="1"/>
</dbReference>
<dbReference type="PANTHER" id="PTHR40841:SF2">
    <property type="entry name" value="SIDEROPHORE-DEGRADING ESTERASE (EUROFUNG)"/>
    <property type="match status" value="1"/>
</dbReference>
<evidence type="ECO:0000313" key="4">
    <source>
        <dbReference type="Proteomes" id="UP000242224"/>
    </source>
</evidence>
<dbReference type="EMBL" id="MPZS01000002">
    <property type="protein sequence ID" value="OOY12261.1"/>
    <property type="molecule type" value="Genomic_DNA"/>
</dbReference>
<evidence type="ECO:0000256" key="2">
    <source>
        <dbReference type="ARBA" id="ARBA00022801"/>
    </source>
</evidence>
<dbReference type="Pfam" id="PF00756">
    <property type="entry name" value="Esterase"/>
    <property type="match status" value="1"/>
</dbReference>